<dbReference type="Pfam" id="PF05922">
    <property type="entry name" value="Inhibitor_I9"/>
    <property type="match status" value="1"/>
</dbReference>
<evidence type="ECO:0000259" key="8">
    <source>
        <dbReference type="Pfam" id="PF05922"/>
    </source>
</evidence>
<comment type="caution">
    <text evidence="5">Lacks conserved residue(s) required for the propagation of feature annotation.</text>
</comment>
<dbReference type="InterPro" id="IPR036852">
    <property type="entry name" value="Peptidase_S8/S53_dom_sf"/>
</dbReference>
<keyword evidence="10" id="KW-1185">Reference proteome</keyword>
<keyword evidence="6" id="KW-0732">Signal</keyword>
<evidence type="ECO:0000313" key="10">
    <source>
        <dbReference type="Proteomes" id="UP001140091"/>
    </source>
</evidence>
<accession>A0A9W8IWU6</accession>
<dbReference type="Gene3D" id="3.30.70.80">
    <property type="entry name" value="Peptidase S8 propeptide/proteinase inhibitor I9"/>
    <property type="match status" value="1"/>
</dbReference>
<dbReference type="GO" id="GO:0005615">
    <property type="term" value="C:extracellular space"/>
    <property type="evidence" value="ECO:0007669"/>
    <property type="project" value="TreeGrafter"/>
</dbReference>
<evidence type="ECO:0000256" key="5">
    <source>
        <dbReference type="PROSITE-ProRule" id="PRU01240"/>
    </source>
</evidence>
<feature type="non-terminal residue" evidence="9">
    <location>
        <position position="333"/>
    </location>
</feature>
<sequence>MRVLITSLVTLAALLQFCVGSPAAPGATSPGRLVITLKDDVSRSSFFAKFTKDSIRRVTSEWDVINGFSGAFDEETVLALRGSQEVLSIEEDGLYHATAIVTQNNAPWGLSRLSAPEKLKQQTTSWTNYSYTYDNSAGSGVDIYVAANIIAVKVLGDAGSGTLSDIVSGLNWVSQQSKASGKPSVALLSLAGGASVALDNAVTSLTNSGVSVVVSAGDQSTTISSISPARVPSVISVGSTTIADTKVASSNYGNVTTHAPGQSIVSAWNTGDVATNTLSGTSTSAAYVAGIVAYFISLDGATSPAAITAKVIDDSLINYISGMRKSFVIHRLA</sequence>
<comment type="similarity">
    <text evidence="1 5">Belongs to the peptidase S8 family.</text>
</comment>
<dbReference type="InterPro" id="IPR037045">
    <property type="entry name" value="S8pro/Inhibitor_I9_sf"/>
</dbReference>
<gene>
    <name evidence="9" type="ORF">H1R20_g14917</name>
</gene>
<dbReference type="OrthoDB" id="19448at2759"/>
<comment type="caution">
    <text evidence="9">The sequence shown here is derived from an EMBL/GenBank/DDBJ whole genome shotgun (WGS) entry which is preliminary data.</text>
</comment>
<dbReference type="SUPFAM" id="SSF52743">
    <property type="entry name" value="Subtilisin-like"/>
    <property type="match status" value="1"/>
</dbReference>
<dbReference type="GO" id="GO:0006508">
    <property type="term" value="P:proteolysis"/>
    <property type="evidence" value="ECO:0007669"/>
    <property type="project" value="UniProtKB-KW"/>
</dbReference>
<name>A0A9W8IWU6_9AGAR</name>
<organism evidence="9 10">
    <name type="scientific">Candolleomyces eurysporus</name>
    <dbReference type="NCBI Taxonomy" id="2828524"/>
    <lineage>
        <taxon>Eukaryota</taxon>
        <taxon>Fungi</taxon>
        <taxon>Dikarya</taxon>
        <taxon>Basidiomycota</taxon>
        <taxon>Agaricomycotina</taxon>
        <taxon>Agaricomycetes</taxon>
        <taxon>Agaricomycetidae</taxon>
        <taxon>Agaricales</taxon>
        <taxon>Agaricineae</taxon>
        <taxon>Psathyrellaceae</taxon>
        <taxon>Candolleomyces</taxon>
    </lineage>
</organism>
<feature type="domain" description="Inhibitor I9" evidence="8">
    <location>
        <begin position="64"/>
        <end position="96"/>
    </location>
</feature>
<dbReference type="Pfam" id="PF00082">
    <property type="entry name" value="Peptidase_S8"/>
    <property type="match status" value="1"/>
</dbReference>
<dbReference type="EMBL" id="JANBPK010001508">
    <property type="protein sequence ID" value="KAJ2922184.1"/>
    <property type="molecule type" value="Genomic_DNA"/>
</dbReference>
<feature type="chain" id="PRO_5040898957" description="Peptidase S8/S53 domain-containing protein" evidence="6">
    <location>
        <begin position="21"/>
        <end position="333"/>
    </location>
</feature>
<dbReference type="AlphaFoldDB" id="A0A9W8IWU6"/>
<evidence type="ECO:0000256" key="3">
    <source>
        <dbReference type="ARBA" id="ARBA00022801"/>
    </source>
</evidence>
<dbReference type="InterPro" id="IPR000209">
    <property type="entry name" value="Peptidase_S8/S53_dom"/>
</dbReference>
<feature type="signal peptide" evidence="6">
    <location>
        <begin position="1"/>
        <end position="20"/>
    </location>
</feature>
<keyword evidence="2" id="KW-0645">Protease</keyword>
<evidence type="ECO:0000256" key="2">
    <source>
        <dbReference type="ARBA" id="ARBA00022670"/>
    </source>
</evidence>
<keyword evidence="4" id="KW-0720">Serine protease</keyword>
<evidence type="ECO:0000256" key="1">
    <source>
        <dbReference type="ARBA" id="ARBA00011073"/>
    </source>
</evidence>
<dbReference type="InterPro" id="IPR010259">
    <property type="entry name" value="S8pro/Inhibitor_I9"/>
</dbReference>
<protein>
    <recommendedName>
        <fullName evidence="11">Peptidase S8/S53 domain-containing protein</fullName>
    </recommendedName>
</protein>
<dbReference type="Gene3D" id="3.40.50.200">
    <property type="entry name" value="Peptidase S8/S53 domain"/>
    <property type="match status" value="1"/>
</dbReference>
<dbReference type="GO" id="GO:0004252">
    <property type="term" value="F:serine-type endopeptidase activity"/>
    <property type="evidence" value="ECO:0007669"/>
    <property type="project" value="InterPro"/>
</dbReference>
<evidence type="ECO:0000313" key="9">
    <source>
        <dbReference type="EMBL" id="KAJ2922184.1"/>
    </source>
</evidence>
<evidence type="ECO:0000256" key="4">
    <source>
        <dbReference type="ARBA" id="ARBA00022825"/>
    </source>
</evidence>
<feature type="domain" description="Peptidase S8/S53" evidence="7">
    <location>
        <begin position="140"/>
        <end position="312"/>
    </location>
</feature>
<keyword evidence="3" id="KW-0378">Hydrolase</keyword>
<dbReference type="PANTHER" id="PTHR43806:SF11">
    <property type="entry name" value="CEREVISIN-RELATED"/>
    <property type="match status" value="1"/>
</dbReference>
<evidence type="ECO:0008006" key="11">
    <source>
        <dbReference type="Google" id="ProtNLM"/>
    </source>
</evidence>
<evidence type="ECO:0000256" key="6">
    <source>
        <dbReference type="SAM" id="SignalP"/>
    </source>
</evidence>
<proteinExistence type="inferred from homology"/>
<dbReference type="Proteomes" id="UP001140091">
    <property type="component" value="Unassembled WGS sequence"/>
</dbReference>
<reference evidence="9" key="1">
    <citation type="submission" date="2022-06" db="EMBL/GenBank/DDBJ databases">
        <title>Genome Sequence of Candolleomyces eurysporus.</title>
        <authorList>
            <person name="Buettner E."/>
        </authorList>
    </citation>
    <scope>NUCLEOTIDE SEQUENCE</scope>
    <source>
        <strain evidence="9">VTCC 930004</strain>
    </source>
</reference>
<dbReference type="PANTHER" id="PTHR43806">
    <property type="entry name" value="PEPTIDASE S8"/>
    <property type="match status" value="1"/>
</dbReference>
<evidence type="ECO:0000259" key="7">
    <source>
        <dbReference type="Pfam" id="PF00082"/>
    </source>
</evidence>
<dbReference type="PROSITE" id="PS51892">
    <property type="entry name" value="SUBTILASE"/>
    <property type="match status" value="1"/>
</dbReference>
<dbReference type="InterPro" id="IPR050131">
    <property type="entry name" value="Peptidase_S8_subtilisin-like"/>
</dbReference>